<dbReference type="STRING" id="52442.SAMN05421880_11427"/>
<evidence type="ECO:0000256" key="5">
    <source>
        <dbReference type="ARBA" id="ARBA00048462"/>
    </source>
</evidence>
<dbReference type="InterPro" id="IPR003965">
    <property type="entry name" value="Fatty_acid_synthase"/>
</dbReference>
<keyword evidence="4 6" id="KW-0012">Acyltransferase</keyword>
<dbReference type="InterPro" id="IPR024925">
    <property type="entry name" value="Malonyl_CoA-ACP_transAc"/>
</dbReference>
<dbReference type="InterPro" id="IPR050858">
    <property type="entry name" value="Mal-CoA-ACP_Trans/PKS_FabD"/>
</dbReference>
<sequence length="329" mass="35909">MAVSLGVQSCYAGNDTIMKTAFVFPGQGSQSIGMMSHYADLSLIQETFHEASDILEQDMWSLVNQGPAEALNQTVNTQPIMLTAGFAVYRAWEMLGGKQPDYMAGHSLGEYTALVASKALTFTDALRLVRYRAEVMQDCVPEGVGGMAAIVGLDDDKVQTICSESISESKEESLEPANFNSPGQVVIAGHKHAVQRAMILAKERGAKLTALLPMSIPSHCSLMKPAAERMRSLLETISFQAPIIPILHNVDIQPHPDTSSIREILAQQLYRPVRWVETIRAFTSAGVSHVIECGPGKVLTGLTKRIDTKLNNLSLTDSEIIRRTIDILK</sequence>
<dbReference type="PANTHER" id="PTHR42681:SF1">
    <property type="entry name" value="MALONYL-COA-ACYL CARRIER PROTEIN TRANSACYLASE, MITOCHONDRIAL"/>
    <property type="match status" value="1"/>
</dbReference>
<evidence type="ECO:0000256" key="1">
    <source>
        <dbReference type="ARBA" id="ARBA00013258"/>
    </source>
</evidence>
<dbReference type="Proteomes" id="UP000199561">
    <property type="component" value="Unassembled WGS sequence"/>
</dbReference>
<dbReference type="InterPro" id="IPR014043">
    <property type="entry name" value="Acyl_transferase_dom"/>
</dbReference>
<dbReference type="GO" id="GO:0006633">
    <property type="term" value="P:fatty acid biosynthetic process"/>
    <property type="evidence" value="ECO:0007669"/>
    <property type="project" value="InterPro"/>
</dbReference>
<dbReference type="InterPro" id="IPR016035">
    <property type="entry name" value="Acyl_Trfase/lysoPLipase"/>
</dbReference>
<evidence type="ECO:0000313" key="9">
    <source>
        <dbReference type="EMBL" id="SFM36532.1"/>
    </source>
</evidence>
<accession>A0A1I4Q8V6</accession>
<protein>
    <recommendedName>
        <fullName evidence="2 6">Malonyl CoA-acyl carrier protein transacylase</fullName>
        <ecNumber evidence="1 6">2.3.1.39</ecNumber>
    </recommendedName>
</protein>
<evidence type="ECO:0000256" key="7">
    <source>
        <dbReference type="PIRSR" id="PIRSR000446-1"/>
    </source>
</evidence>
<proteinExistence type="inferred from homology"/>
<dbReference type="FunFam" id="3.30.70.250:FF:000001">
    <property type="entry name" value="Malonyl CoA-acyl carrier protein transacylase"/>
    <property type="match status" value="1"/>
</dbReference>
<dbReference type="GO" id="GO:0005829">
    <property type="term" value="C:cytosol"/>
    <property type="evidence" value="ECO:0007669"/>
    <property type="project" value="TreeGrafter"/>
</dbReference>
<keyword evidence="10" id="KW-1185">Reference proteome</keyword>
<comment type="catalytic activity">
    <reaction evidence="5 6">
        <text>holo-[ACP] + malonyl-CoA = malonyl-[ACP] + CoA</text>
        <dbReference type="Rhea" id="RHEA:41792"/>
        <dbReference type="Rhea" id="RHEA-COMP:9623"/>
        <dbReference type="Rhea" id="RHEA-COMP:9685"/>
        <dbReference type="ChEBI" id="CHEBI:57287"/>
        <dbReference type="ChEBI" id="CHEBI:57384"/>
        <dbReference type="ChEBI" id="CHEBI:64479"/>
        <dbReference type="ChEBI" id="CHEBI:78449"/>
        <dbReference type="EC" id="2.3.1.39"/>
    </reaction>
</comment>
<dbReference type="InterPro" id="IPR004410">
    <property type="entry name" value="Malonyl_CoA-ACP_transAc_FabD"/>
</dbReference>
<dbReference type="EMBL" id="FOUF01000014">
    <property type="protein sequence ID" value="SFM36532.1"/>
    <property type="molecule type" value="Genomic_DNA"/>
</dbReference>
<dbReference type="NCBIfam" id="TIGR00128">
    <property type="entry name" value="fabD"/>
    <property type="match status" value="1"/>
</dbReference>
<evidence type="ECO:0000313" key="10">
    <source>
        <dbReference type="Proteomes" id="UP000199561"/>
    </source>
</evidence>
<dbReference type="SMART" id="SM00827">
    <property type="entry name" value="PKS_AT"/>
    <property type="match status" value="1"/>
</dbReference>
<dbReference type="Gene3D" id="3.40.366.10">
    <property type="entry name" value="Malonyl-Coenzyme A Acyl Carrier Protein, domain 2"/>
    <property type="match status" value="1"/>
</dbReference>
<dbReference type="GO" id="GO:0005835">
    <property type="term" value="C:fatty acid synthase complex"/>
    <property type="evidence" value="ECO:0007669"/>
    <property type="project" value="InterPro"/>
</dbReference>
<dbReference type="EC" id="2.3.1.39" evidence="1 6"/>
<organism evidence="9 10">
    <name type="scientific">Nitrosomonas nitrosa</name>
    <dbReference type="NCBI Taxonomy" id="52442"/>
    <lineage>
        <taxon>Bacteria</taxon>
        <taxon>Pseudomonadati</taxon>
        <taxon>Pseudomonadota</taxon>
        <taxon>Betaproteobacteria</taxon>
        <taxon>Nitrosomonadales</taxon>
        <taxon>Nitrosomonadaceae</taxon>
        <taxon>Nitrosomonas</taxon>
    </lineage>
</organism>
<feature type="domain" description="Malonyl-CoA:ACP transacylase (MAT)" evidence="8">
    <location>
        <begin position="23"/>
        <end position="320"/>
    </location>
</feature>
<evidence type="ECO:0000256" key="3">
    <source>
        <dbReference type="ARBA" id="ARBA00022679"/>
    </source>
</evidence>
<comment type="similarity">
    <text evidence="6">Belongs to the fabD family.</text>
</comment>
<dbReference type="SUPFAM" id="SSF52151">
    <property type="entry name" value="FabD/lysophospholipase-like"/>
    <property type="match status" value="1"/>
</dbReference>
<feature type="active site" evidence="7">
    <location>
        <position position="107"/>
    </location>
</feature>
<name>A0A1I4Q8V6_9PROT</name>
<dbReference type="AlphaFoldDB" id="A0A1I4Q8V6"/>
<dbReference type="InterPro" id="IPR001227">
    <property type="entry name" value="Ac_transferase_dom_sf"/>
</dbReference>
<reference evidence="9 10" key="1">
    <citation type="submission" date="2016-10" db="EMBL/GenBank/DDBJ databases">
        <authorList>
            <person name="de Groot N.N."/>
        </authorList>
    </citation>
    <scope>NUCLEOTIDE SEQUENCE [LARGE SCALE GENOMIC DNA]</scope>
    <source>
        <strain evidence="9 10">Nm146</strain>
    </source>
</reference>
<dbReference type="GO" id="GO:0004312">
    <property type="term" value="F:fatty acid synthase activity"/>
    <property type="evidence" value="ECO:0007669"/>
    <property type="project" value="InterPro"/>
</dbReference>
<evidence type="ECO:0000256" key="6">
    <source>
        <dbReference type="PIRNR" id="PIRNR000446"/>
    </source>
</evidence>
<evidence type="ECO:0000259" key="8">
    <source>
        <dbReference type="SMART" id="SM00827"/>
    </source>
</evidence>
<gene>
    <name evidence="9" type="ORF">SAMN05421880_11427</name>
</gene>
<dbReference type="PIRSF" id="PIRSF000446">
    <property type="entry name" value="Mct"/>
    <property type="match status" value="1"/>
</dbReference>
<dbReference type="Gene3D" id="3.30.70.250">
    <property type="entry name" value="Malonyl-CoA ACP transacylase, ACP-binding"/>
    <property type="match status" value="1"/>
</dbReference>
<evidence type="ECO:0000256" key="4">
    <source>
        <dbReference type="ARBA" id="ARBA00023315"/>
    </source>
</evidence>
<dbReference type="GO" id="GO:0004314">
    <property type="term" value="F:[acyl-carrier-protein] S-malonyltransferase activity"/>
    <property type="evidence" value="ECO:0007669"/>
    <property type="project" value="UniProtKB-EC"/>
</dbReference>
<feature type="active site" evidence="7">
    <location>
        <position position="219"/>
    </location>
</feature>
<evidence type="ECO:0000256" key="2">
    <source>
        <dbReference type="ARBA" id="ARBA00018953"/>
    </source>
</evidence>
<keyword evidence="3 6" id="KW-0808">Transferase</keyword>
<dbReference type="PANTHER" id="PTHR42681">
    <property type="entry name" value="MALONYL-COA-ACYL CARRIER PROTEIN TRANSACYLASE, MITOCHONDRIAL"/>
    <property type="match status" value="1"/>
</dbReference>
<dbReference type="SUPFAM" id="SSF55048">
    <property type="entry name" value="Probable ACP-binding domain of malonyl-CoA ACP transacylase"/>
    <property type="match status" value="1"/>
</dbReference>
<dbReference type="InterPro" id="IPR016036">
    <property type="entry name" value="Malonyl_transacylase_ACP-bd"/>
</dbReference>
<dbReference type="PRINTS" id="PR01483">
    <property type="entry name" value="FASYNTHASE"/>
</dbReference>
<dbReference type="Pfam" id="PF00698">
    <property type="entry name" value="Acyl_transf_1"/>
    <property type="match status" value="1"/>
</dbReference>